<dbReference type="GO" id="GO:0003735">
    <property type="term" value="F:structural constituent of ribosome"/>
    <property type="evidence" value="ECO:0007669"/>
    <property type="project" value="InterPro"/>
</dbReference>
<evidence type="ECO:0000313" key="6">
    <source>
        <dbReference type="EMBL" id="EER15844.1"/>
    </source>
</evidence>
<evidence type="ECO:0000313" key="7">
    <source>
        <dbReference type="Proteomes" id="UP000007800"/>
    </source>
</evidence>
<gene>
    <name evidence="6" type="ORF">Pmar_PMAR003296</name>
</gene>
<proteinExistence type="inferred from homology"/>
<dbReference type="GeneID" id="9060604"/>
<protein>
    <submittedName>
        <fullName evidence="6">Uncharacterized protein</fullName>
    </submittedName>
</protein>
<dbReference type="AlphaFoldDB" id="C5KGY2"/>
<dbReference type="Proteomes" id="UP000007800">
    <property type="component" value="Unassembled WGS sequence"/>
</dbReference>
<feature type="region of interest" description="Disordered" evidence="5">
    <location>
        <begin position="1"/>
        <end position="41"/>
    </location>
</feature>
<keyword evidence="7" id="KW-1185">Reference proteome</keyword>
<dbReference type="SUPFAM" id="SSF54843">
    <property type="entry name" value="Ribosomal protein L22"/>
    <property type="match status" value="1"/>
</dbReference>
<keyword evidence="2 4" id="KW-0689">Ribosomal protein</keyword>
<comment type="similarity">
    <text evidence="1 4">Belongs to the universal ribosomal protein uL22 family.</text>
</comment>
<dbReference type="GO" id="GO:0006412">
    <property type="term" value="P:translation"/>
    <property type="evidence" value="ECO:0007669"/>
    <property type="project" value="InterPro"/>
</dbReference>
<keyword evidence="3 4" id="KW-0687">Ribonucleoprotein</keyword>
<dbReference type="PANTHER" id="PTHR13501:SF8">
    <property type="entry name" value="LARGE RIBOSOMAL SUBUNIT PROTEIN UL22M"/>
    <property type="match status" value="1"/>
</dbReference>
<dbReference type="Pfam" id="PF00237">
    <property type="entry name" value="Ribosomal_L22"/>
    <property type="match status" value="1"/>
</dbReference>
<dbReference type="OMA" id="KSYEREW"/>
<accession>C5KGY2</accession>
<dbReference type="InterPro" id="IPR047867">
    <property type="entry name" value="Ribosomal_uL22_bac/org-type"/>
</dbReference>
<evidence type="ECO:0000256" key="3">
    <source>
        <dbReference type="ARBA" id="ARBA00023274"/>
    </source>
</evidence>
<dbReference type="RefSeq" id="XP_002784048.1">
    <property type="nucleotide sequence ID" value="XM_002784002.1"/>
</dbReference>
<dbReference type="GO" id="GO:0015934">
    <property type="term" value="C:large ribosomal subunit"/>
    <property type="evidence" value="ECO:0007669"/>
    <property type="project" value="InterPro"/>
</dbReference>
<name>C5KGY2_PERM5</name>
<dbReference type="InterPro" id="IPR001063">
    <property type="entry name" value="Ribosomal_uL22"/>
</dbReference>
<evidence type="ECO:0000256" key="1">
    <source>
        <dbReference type="ARBA" id="ARBA00009451"/>
    </source>
</evidence>
<evidence type="ECO:0000256" key="2">
    <source>
        <dbReference type="ARBA" id="ARBA00022980"/>
    </source>
</evidence>
<organism evidence="7">
    <name type="scientific">Perkinsus marinus (strain ATCC 50983 / TXsc)</name>
    <dbReference type="NCBI Taxonomy" id="423536"/>
    <lineage>
        <taxon>Eukaryota</taxon>
        <taxon>Sar</taxon>
        <taxon>Alveolata</taxon>
        <taxon>Perkinsozoa</taxon>
        <taxon>Perkinsea</taxon>
        <taxon>Perkinsida</taxon>
        <taxon>Perkinsidae</taxon>
        <taxon>Perkinsus</taxon>
    </lineage>
</organism>
<dbReference type="InParanoid" id="C5KGY2"/>
<dbReference type="EMBL" id="GG673069">
    <property type="protein sequence ID" value="EER15844.1"/>
    <property type="molecule type" value="Genomic_DNA"/>
</dbReference>
<dbReference type="PANTHER" id="PTHR13501">
    <property type="entry name" value="CHLOROPLAST 50S RIBOSOMAL PROTEIN L22-RELATED"/>
    <property type="match status" value="1"/>
</dbReference>
<evidence type="ECO:0000256" key="5">
    <source>
        <dbReference type="SAM" id="MobiDB-lite"/>
    </source>
</evidence>
<reference evidence="6 7" key="1">
    <citation type="submission" date="2008-07" db="EMBL/GenBank/DDBJ databases">
        <authorList>
            <person name="El-Sayed N."/>
            <person name="Caler E."/>
            <person name="Inman J."/>
            <person name="Amedeo P."/>
            <person name="Hass B."/>
            <person name="Wortman J."/>
        </authorList>
    </citation>
    <scope>NUCLEOTIDE SEQUENCE [LARGE SCALE GENOMIC DNA]</scope>
    <source>
        <strain evidence="7">ATCC 50983 / TXsc</strain>
    </source>
</reference>
<dbReference type="InterPro" id="IPR036394">
    <property type="entry name" value="Ribosomal_uL22_sf"/>
</dbReference>
<feature type="compositionally biased region" description="Low complexity" evidence="5">
    <location>
        <begin position="18"/>
        <end position="29"/>
    </location>
</feature>
<sequence>MAPPKPWQVPSSSTTVTQPADADQQADPPETTIAPLPTSPTTSMYPSGYGMYGGGGGATGLYGGGGGLFGGYGGGLYSGGAYGYPGGLMGAPGHQQDLWFTQTAESLGRFNQMLEMHTMFLDQIYHHCGMIYARAGDLVSWLRGVLNYVKSGKLEEKNIELILGRLGQSHRTPQDELTAIRRRVRVLAGFLGRRYKFYIPRRNWWPWKQKIAHQRQAISRRRKHIWPRYSDPDEQRAGDIRSDPGPSVRFKVHDMNLSLKRLWVYGRLLRKKQLQDAIDWMEALCRPSAKPVRDLLYRARTRMVDHHGYDPARLYISRIWTERGPRVMSIHQQRAGYYFRKKKLQNMMQLVVREMPMNEYFHKVYIMKEVPRSVTLDMRMALRDGRAPKSYEREWAPYITAESRIWHRRGMQFEDHMRRFDYYQTRREWIDKYASSFHRDEQEAREARGLPPLAPTELY</sequence>
<evidence type="ECO:0000256" key="4">
    <source>
        <dbReference type="RuleBase" id="RU004005"/>
    </source>
</evidence>
<dbReference type="OrthoDB" id="416470at2759"/>
<dbReference type="Gene3D" id="3.90.470.10">
    <property type="entry name" value="Ribosomal protein L22/L17"/>
    <property type="match status" value="1"/>
</dbReference>